<dbReference type="Proteomes" id="UP000306272">
    <property type="component" value="Unassembled WGS sequence"/>
</dbReference>
<dbReference type="Gene3D" id="3.40.50.1000">
    <property type="entry name" value="HAD superfamily/HAD-like"/>
    <property type="match status" value="1"/>
</dbReference>
<evidence type="ECO:0000313" key="1">
    <source>
        <dbReference type="EMBL" id="TNB94628.1"/>
    </source>
</evidence>
<dbReference type="RefSeq" id="WP_139054926.1">
    <property type="nucleotide sequence ID" value="NZ_VDDB01000013.1"/>
</dbReference>
<evidence type="ECO:0000313" key="2">
    <source>
        <dbReference type="Proteomes" id="UP000306272"/>
    </source>
</evidence>
<dbReference type="Pfam" id="PF00702">
    <property type="entry name" value="Hydrolase"/>
    <property type="match status" value="1"/>
</dbReference>
<gene>
    <name evidence="1" type="ORF">FHG55_16415</name>
</gene>
<dbReference type="Gene3D" id="1.10.150.400">
    <property type="match status" value="1"/>
</dbReference>
<dbReference type="GO" id="GO:0016787">
    <property type="term" value="F:hydrolase activity"/>
    <property type="evidence" value="ECO:0007669"/>
    <property type="project" value="UniProtKB-KW"/>
</dbReference>
<dbReference type="AlphaFoldDB" id="A0A5C4KWP4"/>
<dbReference type="InterPro" id="IPR023214">
    <property type="entry name" value="HAD_sf"/>
</dbReference>
<dbReference type="EMBL" id="VDDB01000013">
    <property type="protein sequence ID" value="TNB94628.1"/>
    <property type="molecule type" value="Genomic_DNA"/>
</dbReference>
<protein>
    <submittedName>
        <fullName evidence="1">HAD family hydrolase</fullName>
    </submittedName>
</protein>
<comment type="caution">
    <text evidence="1">The sequence shown here is derived from an EMBL/GenBank/DDBJ whole genome shotgun (WGS) entry which is preliminary data.</text>
</comment>
<keyword evidence="1" id="KW-0378">Hydrolase</keyword>
<dbReference type="InterPro" id="IPR036412">
    <property type="entry name" value="HAD-like_sf"/>
</dbReference>
<accession>A0A5C4KWP4</accession>
<dbReference type="SUPFAM" id="SSF56784">
    <property type="entry name" value="HAD-like"/>
    <property type="match status" value="1"/>
</dbReference>
<keyword evidence="2" id="KW-1185">Reference proteome</keyword>
<proteinExistence type="predicted"/>
<name>A0A5C4KWP4_PSEJE</name>
<reference evidence="1" key="1">
    <citation type="submission" date="2019-06" db="EMBL/GenBank/DDBJ databases">
        <title>Pseudomonas-derived Butenolides : (Bio)synthesis of Styrolides.</title>
        <authorList>
            <person name="Klapper M."/>
            <person name="Chowdhury S."/>
            <person name="Stallforth P."/>
        </authorList>
    </citation>
    <scope>NUCLEOTIDE SEQUENCE [LARGE SCALE GENOMIC DNA]</scope>
    <source>
        <strain evidence="1">EC-S101</strain>
    </source>
</reference>
<organism evidence="1 2">
    <name type="scientific">Pseudomonas jessenii</name>
    <dbReference type="NCBI Taxonomy" id="77298"/>
    <lineage>
        <taxon>Bacteria</taxon>
        <taxon>Pseudomonadati</taxon>
        <taxon>Pseudomonadota</taxon>
        <taxon>Gammaproteobacteria</taxon>
        <taxon>Pseudomonadales</taxon>
        <taxon>Pseudomonadaceae</taxon>
        <taxon>Pseudomonas</taxon>
    </lineage>
</organism>
<sequence>MNYKLKTVDVWDTLLRRDCHPECIKLATAAHVYFELPGKFKKNYQQYWDLYRARVDTEVRLAKAAREAGQDEEYEIVQVLKEWLAEVLELPCAENLAERFAEYELSIETKRTHIDPDIEDFLKEYSAGKTLFLSDFYMNSEMLKQLLEQKGVSHLYDDGISSCDVGLNKRSGTLFKYVHDLYGVSPSEHVHIGDHPWSDVEAPQKLGITGILFSPSESHAARHQRESLFVSREALFEHLRQLSVKAAASTPLALEKTGIAAFRFGVEAAPLFIGFALWIAEQAITQRLNRVFFLTREGEFFLRIYKELFPDNQHFGHQLPAVAELEVSRLSTFVASMDEPSIDELNRIWRLNQSQRVSGLFSSLGLDYSDFTDIMSEVGLNGSDVIDAPQNSIPLSKLIRSGAFKDAVNQKIVEQRELLVEYLKYKGVNAGEQIGIVDIGWRGTIQDNLARIESTTRFHGMYIGLRKMLNPQTSNTSKSAYAADERLDADTGKLFESFAVLEMLCTSNKGSTEKYVRSEGKVEAYRNISNEENSSFYQFSSHFQEGVVLAAKIWAPYLERYVVGAADLNSSAIHIWEKISENPGIELAKIFIETPQHDVFGFGDIFQKNKAPKISTIFYSLVNKSARRQVLDYIRRVQWTSGIKQIDGISFIHKSILIGLFKLANVIKRYRMKTKKRS</sequence>